<sequence length="252" mass="27675">MTKESLVKTDIVKVGDKKAVRSFFKILGGVADAVRSWIGNISPDLSNSRDIDSLVLKMNECLNPKGGEVSARKNAVSLVICTWAYQRKVALVDKIADSIQHLLDESVPSNDPSNASIAIFYSISNTQTGLSGISLGNFLIKRVVEKLSQEFKSIKTYATLSPIPGFTKWLKNNLNQDVTLLGKLKIKQSSAEILESAEQLKINVECESGVKQCLLKLCAYYLLKVNNSNGNAYDPVAHFHLSNGASIKQLNW</sequence>
<dbReference type="EMBL" id="BMAO01017529">
    <property type="protein sequence ID" value="GFR16275.1"/>
    <property type="molecule type" value="Genomic_DNA"/>
</dbReference>
<dbReference type="GO" id="GO:2001294">
    <property type="term" value="P:malonyl-CoA catabolic process"/>
    <property type="evidence" value="ECO:0007669"/>
    <property type="project" value="TreeGrafter"/>
</dbReference>
<dbReference type="InterPro" id="IPR042303">
    <property type="entry name" value="Malonyl_CoA_deC_C_sf"/>
</dbReference>
<evidence type="ECO:0000313" key="3">
    <source>
        <dbReference type="Proteomes" id="UP000887116"/>
    </source>
</evidence>
<organism evidence="2 3">
    <name type="scientific">Trichonephila clavata</name>
    <name type="common">Joro spider</name>
    <name type="synonym">Nephila clavata</name>
    <dbReference type="NCBI Taxonomy" id="2740835"/>
    <lineage>
        <taxon>Eukaryota</taxon>
        <taxon>Metazoa</taxon>
        <taxon>Ecdysozoa</taxon>
        <taxon>Arthropoda</taxon>
        <taxon>Chelicerata</taxon>
        <taxon>Arachnida</taxon>
        <taxon>Araneae</taxon>
        <taxon>Araneomorphae</taxon>
        <taxon>Entelegynae</taxon>
        <taxon>Araneoidea</taxon>
        <taxon>Nephilidae</taxon>
        <taxon>Trichonephila</taxon>
    </lineage>
</organism>
<name>A0A8X6J1V1_TRICU</name>
<dbReference type="GO" id="GO:0006085">
    <property type="term" value="P:acetyl-CoA biosynthetic process"/>
    <property type="evidence" value="ECO:0007669"/>
    <property type="project" value="TreeGrafter"/>
</dbReference>
<dbReference type="AlphaFoldDB" id="A0A8X6J1V1"/>
<dbReference type="OrthoDB" id="426718at2759"/>
<feature type="domain" description="Malonyl-CoA decarboxylase C-terminal" evidence="1">
    <location>
        <begin position="88"/>
        <end position="252"/>
    </location>
</feature>
<evidence type="ECO:0000259" key="1">
    <source>
        <dbReference type="Pfam" id="PF05292"/>
    </source>
</evidence>
<feature type="non-terminal residue" evidence="2">
    <location>
        <position position="1"/>
    </location>
</feature>
<dbReference type="GO" id="GO:0050080">
    <property type="term" value="F:malonyl-CoA decarboxylase activity"/>
    <property type="evidence" value="ECO:0007669"/>
    <property type="project" value="InterPro"/>
</dbReference>
<reference evidence="2" key="1">
    <citation type="submission" date="2020-07" db="EMBL/GenBank/DDBJ databases">
        <title>Multicomponent nature underlies the extraordinary mechanical properties of spider dragline silk.</title>
        <authorList>
            <person name="Kono N."/>
            <person name="Nakamura H."/>
            <person name="Mori M."/>
            <person name="Yoshida Y."/>
            <person name="Ohtoshi R."/>
            <person name="Malay A.D."/>
            <person name="Moran D.A.P."/>
            <person name="Tomita M."/>
            <person name="Numata K."/>
            <person name="Arakawa K."/>
        </authorList>
    </citation>
    <scope>NUCLEOTIDE SEQUENCE</scope>
</reference>
<keyword evidence="3" id="KW-1185">Reference proteome</keyword>
<dbReference type="PANTHER" id="PTHR28641">
    <property type="match status" value="1"/>
</dbReference>
<dbReference type="GO" id="GO:0005782">
    <property type="term" value="C:peroxisomal matrix"/>
    <property type="evidence" value="ECO:0007669"/>
    <property type="project" value="TreeGrafter"/>
</dbReference>
<proteinExistence type="predicted"/>
<dbReference type="Proteomes" id="UP000887116">
    <property type="component" value="Unassembled WGS sequence"/>
</dbReference>
<dbReference type="GO" id="GO:0006633">
    <property type="term" value="P:fatty acid biosynthetic process"/>
    <property type="evidence" value="ECO:0007669"/>
    <property type="project" value="InterPro"/>
</dbReference>
<gene>
    <name evidence="2" type="primary">MLYCD</name>
    <name evidence="2" type="ORF">TNCT_336701</name>
</gene>
<dbReference type="GO" id="GO:0005759">
    <property type="term" value="C:mitochondrial matrix"/>
    <property type="evidence" value="ECO:0007669"/>
    <property type="project" value="TreeGrafter"/>
</dbReference>
<dbReference type="Pfam" id="PF05292">
    <property type="entry name" value="MCD"/>
    <property type="match status" value="1"/>
</dbReference>
<dbReference type="InterPro" id="IPR007956">
    <property type="entry name" value="Malonyl_CoA_deC_C"/>
</dbReference>
<protein>
    <submittedName>
        <fullName evidence="2">Malonyl-CoA decarboxylase, mitochondrial</fullName>
    </submittedName>
</protein>
<comment type="caution">
    <text evidence="2">The sequence shown here is derived from an EMBL/GenBank/DDBJ whole genome shotgun (WGS) entry which is preliminary data.</text>
</comment>
<evidence type="ECO:0000313" key="2">
    <source>
        <dbReference type="EMBL" id="GFR16275.1"/>
    </source>
</evidence>
<accession>A0A8X6J1V1</accession>
<dbReference type="Gene3D" id="3.40.630.150">
    <property type="entry name" value="Malonyl-CoA decarboxylase, catalytic domain"/>
    <property type="match status" value="1"/>
</dbReference>
<dbReference type="InterPro" id="IPR038917">
    <property type="entry name" value="Malonyl_CoA_deC"/>
</dbReference>
<dbReference type="PANTHER" id="PTHR28641:SF1">
    <property type="entry name" value="MALONYL-COA DECARBOXYLASE, MITOCHONDRIAL"/>
    <property type="match status" value="1"/>
</dbReference>